<name>A0A183NNS2_9TREM</name>
<dbReference type="EMBL" id="UZAL01007794">
    <property type="protein sequence ID" value="VDO98865.1"/>
    <property type="molecule type" value="Genomic_DNA"/>
</dbReference>
<sequence length="97" mass="11268">MKSASNMVNLKDDRNNSQSIENDKNTSQQYILKFRLSDAKIAQRLALQLYTICNRVIKESNTNNSNTRIQCNDVEKEEDESTSSGMLTRFNRQFRDT</sequence>
<evidence type="ECO:0000313" key="1">
    <source>
        <dbReference type="EMBL" id="VDO98865.1"/>
    </source>
</evidence>
<reference evidence="1 2" key="1">
    <citation type="submission" date="2018-11" db="EMBL/GenBank/DDBJ databases">
        <authorList>
            <consortium name="Pathogen Informatics"/>
        </authorList>
    </citation>
    <scope>NUCLEOTIDE SEQUENCE [LARGE SCALE GENOMIC DNA]</scope>
    <source>
        <strain>Denwood</strain>
        <strain evidence="2">Zambia</strain>
    </source>
</reference>
<dbReference type="AlphaFoldDB" id="A0A183NNS2"/>
<dbReference type="Proteomes" id="UP000269396">
    <property type="component" value="Unassembled WGS sequence"/>
</dbReference>
<gene>
    <name evidence="1" type="ORF">SMTD_LOCUS3758</name>
</gene>
<protein>
    <submittedName>
        <fullName evidence="1">Uncharacterized protein</fullName>
    </submittedName>
</protein>
<organism evidence="1 2">
    <name type="scientific">Schistosoma mattheei</name>
    <dbReference type="NCBI Taxonomy" id="31246"/>
    <lineage>
        <taxon>Eukaryota</taxon>
        <taxon>Metazoa</taxon>
        <taxon>Spiralia</taxon>
        <taxon>Lophotrochozoa</taxon>
        <taxon>Platyhelminthes</taxon>
        <taxon>Trematoda</taxon>
        <taxon>Digenea</taxon>
        <taxon>Strigeidida</taxon>
        <taxon>Schistosomatoidea</taxon>
        <taxon>Schistosomatidae</taxon>
        <taxon>Schistosoma</taxon>
    </lineage>
</organism>
<proteinExistence type="predicted"/>
<evidence type="ECO:0000313" key="2">
    <source>
        <dbReference type="Proteomes" id="UP000269396"/>
    </source>
</evidence>
<accession>A0A183NNS2</accession>
<keyword evidence="2" id="KW-1185">Reference proteome</keyword>